<evidence type="ECO:0000313" key="2">
    <source>
        <dbReference type="Proteomes" id="UP000015105"/>
    </source>
</evidence>
<reference evidence="1" key="5">
    <citation type="journal article" date="2021" name="G3 (Bethesda)">
        <title>Aegilops tauschii genome assembly Aet v5.0 features greater sequence contiguity and improved annotation.</title>
        <authorList>
            <person name="Wang L."/>
            <person name="Zhu T."/>
            <person name="Rodriguez J.C."/>
            <person name="Deal K.R."/>
            <person name="Dubcovsky J."/>
            <person name="McGuire P.E."/>
            <person name="Lux T."/>
            <person name="Spannagl M."/>
            <person name="Mayer K.F.X."/>
            <person name="Baldrich P."/>
            <person name="Meyers B.C."/>
            <person name="Huo N."/>
            <person name="Gu Y.Q."/>
            <person name="Zhou H."/>
            <person name="Devos K.M."/>
            <person name="Bennetzen J.L."/>
            <person name="Unver T."/>
            <person name="Budak H."/>
            <person name="Gulick P.J."/>
            <person name="Galiba G."/>
            <person name="Kalapos B."/>
            <person name="Nelson D.R."/>
            <person name="Li P."/>
            <person name="You F.M."/>
            <person name="Luo M.C."/>
            <person name="Dvorak J."/>
        </authorList>
    </citation>
    <scope>NUCLEOTIDE SEQUENCE [LARGE SCALE GENOMIC DNA]</scope>
    <source>
        <strain evidence="1">cv. AL8/78</strain>
    </source>
</reference>
<accession>A0A453Q003</accession>
<organism evidence="1 2">
    <name type="scientific">Aegilops tauschii subsp. strangulata</name>
    <name type="common">Goatgrass</name>
    <dbReference type="NCBI Taxonomy" id="200361"/>
    <lineage>
        <taxon>Eukaryota</taxon>
        <taxon>Viridiplantae</taxon>
        <taxon>Streptophyta</taxon>
        <taxon>Embryophyta</taxon>
        <taxon>Tracheophyta</taxon>
        <taxon>Spermatophyta</taxon>
        <taxon>Magnoliopsida</taxon>
        <taxon>Liliopsida</taxon>
        <taxon>Poales</taxon>
        <taxon>Poaceae</taxon>
        <taxon>BOP clade</taxon>
        <taxon>Pooideae</taxon>
        <taxon>Triticodae</taxon>
        <taxon>Triticeae</taxon>
        <taxon>Triticinae</taxon>
        <taxon>Aegilops</taxon>
    </lineage>
</organism>
<proteinExistence type="predicted"/>
<evidence type="ECO:0000313" key="1">
    <source>
        <dbReference type="EnsemblPlants" id="AET6Gv20927800.1"/>
    </source>
</evidence>
<dbReference type="PANTHER" id="PTHR45125:SF24">
    <property type="entry name" value="GENOME ASSEMBLY, CHROMOSOME: II"/>
    <property type="match status" value="1"/>
</dbReference>
<evidence type="ECO:0008006" key="3">
    <source>
        <dbReference type="Google" id="ProtNLM"/>
    </source>
</evidence>
<dbReference type="AlphaFoldDB" id="A0A453Q003"/>
<reference evidence="1" key="4">
    <citation type="submission" date="2019-03" db="UniProtKB">
        <authorList>
            <consortium name="EnsemblPlants"/>
        </authorList>
    </citation>
    <scope>IDENTIFICATION</scope>
</reference>
<dbReference type="Gramene" id="AET6Gv20927800.1">
    <property type="protein sequence ID" value="AET6Gv20927800.1"/>
    <property type="gene ID" value="AET6Gv20927800"/>
</dbReference>
<dbReference type="EnsemblPlants" id="AET6Gv20927800.1">
    <property type="protein sequence ID" value="AET6Gv20927800.1"/>
    <property type="gene ID" value="AET6Gv20927800"/>
</dbReference>
<keyword evidence="2" id="KW-1185">Reference proteome</keyword>
<dbReference type="Proteomes" id="UP000015105">
    <property type="component" value="Chromosome 6D"/>
</dbReference>
<reference evidence="2" key="2">
    <citation type="journal article" date="2017" name="Nat. Plants">
        <title>The Aegilops tauschii genome reveals multiple impacts of transposons.</title>
        <authorList>
            <person name="Zhao G."/>
            <person name="Zou C."/>
            <person name="Li K."/>
            <person name="Wang K."/>
            <person name="Li T."/>
            <person name="Gao L."/>
            <person name="Zhang X."/>
            <person name="Wang H."/>
            <person name="Yang Z."/>
            <person name="Liu X."/>
            <person name="Jiang W."/>
            <person name="Mao L."/>
            <person name="Kong X."/>
            <person name="Jiao Y."/>
            <person name="Jia J."/>
        </authorList>
    </citation>
    <scope>NUCLEOTIDE SEQUENCE [LARGE SCALE GENOMIC DNA]</scope>
    <source>
        <strain evidence="2">cv. AL8/78</strain>
    </source>
</reference>
<protein>
    <recommendedName>
        <fullName evidence="3">Myb-like domain-containing protein</fullName>
    </recommendedName>
</protein>
<name>A0A453Q003_AEGTS</name>
<dbReference type="PANTHER" id="PTHR45125">
    <property type="entry name" value="F21J9.4-RELATED"/>
    <property type="match status" value="1"/>
</dbReference>
<reference evidence="1" key="3">
    <citation type="journal article" date="2017" name="Nature">
        <title>Genome sequence of the progenitor of the wheat D genome Aegilops tauschii.</title>
        <authorList>
            <person name="Luo M.C."/>
            <person name="Gu Y.Q."/>
            <person name="Puiu D."/>
            <person name="Wang H."/>
            <person name="Twardziok S.O."/>
            <person name="Deal K.R."/>
            <person name="Huo N."/>
            <person name="Zhu T."/>
            <person name="Wang L."/>
            <person name="Wang Y."/>
            <person name="McGuire P.E."/>
            <person name="Liu S."/>
            <person name="Long H."/>
            <person name="Ramasamy R.K."/>
            <person name="Rodriguez J.C."/>
            <person name="Van S.L."/>
            <person name="Yuan L."/>
            <person name="Wang Z."/>
            <person name="Xia Z."/>
            <person name="Xiao L."/>
            <person name="Anderson O.D."/>
            <person name="Ouyang S."/>
            <person name="Liang Y."/>
            <person name="Zimin A.V."/>
            <person name="Pertea G."/>
            <person name="Qi P."/>
            <person name="Bennetzen J.L."/>
            <person name="Dai X."/>
            <person name="Dawson M.W."/>
            <person name="Muller H.G."/>
            <person name="Kugler K."/>
            <person name="Rivarola-Duarte L."/>
            <person name="Spannagl M."/>
            <person name="Mayer K.F.X."/>
            <person name="Lu F.H."/>
            <person name="Bevan M.W."/>
            <person name="Leroy P."/>
            <person name="Li P."/>
            <person name="You F.M."/>
            <person name="Sun Q."/>
            <person name="Liu Z."/>
            <person name="Lyons E."/>
            <person name="Wicker T."/>
            <person name="Salzberg S.L."/>
            <person name="Devos K.M."/>
            <person name="Dvorak J."/>
        </authorList>
    </citation>
    <scope>NUCLEOTIDE SEQUENCE [LARGE SCALE GENOMIC DNA]</scope>
    <source>
        <strain evidence="1">cv. AL8/78</strain>
    </source>
</reference>
<reference evidence="2" key="1">
    <citation type="journal article" date="2014" name="Science">
        <title>Ancient hybridizations among the ancestral genomes of bread wheat.</title>
        <authorList>
            <consortium name="International Wheat Genome Sequencing Consortium,"/>
            <person name="Marcussen T."/>
            <person name="Sandve S.R."/>
            <person name="Heier L."/>
            <person name="Spannagl M."/>
            <person name="Pfeifer M."/>
            <person name="Jakobsen K.S."/>
            <person name="Wulff B.B."/>
            <person name="Steuernagel B."/>
            <person name="Mayer K.F."/>
            <person name="Olsen O.A."/>
        </authorList>
    </citation>
    <scope>NUCLEOTIDE SEQUENCE [LARGE SCALE GENOMIC DNA]</scope>
    <source>
        <strain evidence="2">cv. AL8/78</strain>
    </source>
</reference>
<sequence>MRDQVGIDLDGFPLDQEFPDDYGLEEEDECDIEVEPLFEDELANQTAGPKPKRKSKRTKAYTAAEDKLLCECWRDIGQDPKTGAKQKHSTFWTRVHREFHERKKFSPYQFVSTRGWVSISKR</sequence>